<accession>A0ABT2YS78</accession>
<organism evidence="3 4">
    <name type="scientific">Marinomonas sargassi</name>
    <dbReference type="NCBI Taxonomy" id="2984494"/>
    <lineage>
        <taxon>Bacteria</taxon>
        <taxon>Pseudomonadati</taxon>
        <taxon>Pseudomonadota</taxon>
        <taxon>Gammaproteobacteria</taxon>
        <taxon>Oceanospirillales</taxon>
        <taxon>Oceanospirillaceae</taxon>
        <taxon>Marinomonas</taxon>
    </lineage>
</organism>
<keyword evidence="4" id="KW-1185">Reference proteome</keyword>
<protein>
    <recommendedName>
        <fullName evidence="5">Chromosome partition protein Smc</fullName>
    </recommendedName>
</protein>
<keyword evidence="1" id="KW-0175">Coiled coil</keyword>
<evidence type="ECO:0000313" key="3">
    <source>
        <dbReference type="EMBL" id="MCV2402752.1"/>
    </source>
</evidence>
<feature type="transmembrane region" description="Helical" evidence="2">
    <location>
        <begin position="526"/>
        <end position="544"/>
    </location>
</feature>
<gene>
    <name evidence="3" type="ORF">OFY17_07630</name>
</gene>
<dbReference type="EMBL" id="JAOVZB010000003">
    <property type="protein sequence ID" value="MCV2402752.1"/>
    <property type="molecule type" value="Genomic_DNA"/>
</dbReference>
<keyword evidence="2" id="KW-0472">Membrane</keyword>
<evidence type="ECO:0000313" key="4">
    <source>
        <dbReference type="Proteomes" id="UP001209713"/>
    </source>
</evidence>
<evidence type="ECO:0008006" key="5">
    <source>
        <dbReference type="Google" id="ProtNLM"/>
    </source>
</evidence>
<feature type="coiled-coil region" evidence="1">
    <location>
        <begin position="49"/>
        <end position="111"/>
    </location>
</feature>
<proteinExistence type="predicted"/>
<feature type="coiled-coil region" evidence="1">
    <location>
        <begin position="165"/>
        <end position="364"/>
    </location>
</feature>
<evidence type="ECO:0000256" key="1">
    <source>
        <dbReference type="SAM" id="Coils"/>
    </source>
</evidence>
<reference evidence="3 4" key="1">
    <citation type="submission" date="2022-10" db="EMBL/GenBank/DDBJ databases">
        <title>Marinomonas transparenta sp. nov. and Marinomonas sargassi sp. nov., isolated from marine alga (Sargassum natans (L.) Gaillon).</title>
        <authorList>
            <person name="Wang Y."/>
        </authorList>
    </citation>
    <scope>NUCLEOTIDE SEQUENCE [LARGE SCALE GENOMIC DNA]</scope>
    <source>
        <strain evidence="3 4">C2222</strain>
    </source>
</reference>
<dbReference type="RefSeq" id="WP_263530134.1">
    <property type="nucleotide sequence ID" value="NZ_JAOVZB010000003.1"/>
</dbReference>
<sequence>MNTCSKALIPISLGLFISACSTTSTEETNTAALSSPQVITDQATNNDTLQIYKNDIASLNSENAILRAKLSAREDAIAKLQRQLDSNNAKLDSLSLALDEKEALIASLESQSISPLQKVRSLQQTNTPNQTSVASLAYADNTSTSSDDASNSTIALVNEAVTASNLEQLAALEKEKQLRDDLEAQYNALKLNNDALIKRIAELENENLLLKQQIEELHSQSLDSVTLQKDYNSLLTKHRELQDEFAKLEASSNVTLDELVSLQTANAIQAKELEDARDEIAAQKALNQAQKIREEELNQAYLLKEQEWNDLLEQQRQKHLAELEKALAENRLYERKLSVMDEKLLEVQEENLQLSSLLAEKEAELLVKQSEIDSLAVDLNEVRKELDIKVNDTITMAAIMDALEAQVNVSLQGIEWQLPNEIALNDTFEILVSANVQPAIVGQAFQAELVIDSAIQMISDPIVTASVQNGRVQWRWRVSGLNESPNAELNLFVSQQINVQGKVISRQVYRGEETLSLVNTDVLDKYGFWAAAIFLGLFGGFLVGRLNKSKNEI</sequence>
<comment type="caution">
    <text evidence="3">The sequence shown here is derived from an EMBL/GenBank/DDBJ whole genome shotgun (WGS) entry which is preliminary data.</text>
</comment>
<dbReference type="PROSITE" id="PS51257">
    <property type="entry name" value="PROKAR_LIPOPROTEIN"/>
    <property type="match status" value="1"/>
</dbReference>
<keyword evidence="2" id="KW-0812">Transmembrane</keyword>
<evidence type="ECO:0000256" key="2">
    <source>
        <dbReference type="SAM" id="Phobius"/>
    </source>
</evidence>
<name>A0ABT2YS78_9GAMM</name>
<keyword evidence="2" id="KW-1133">Transmembrane helix</keyword>
<dbReference type="Proteomes" id="UP001209713">
    <property type="component" value="Unassembled WGS sequence"/>
</dbReference>